<keyword evidence="7" id="KW-0732">Signal</keyword>
<comment type="caution">
    <text evidence="8">The sequence shown here is derived from an EMBL/GenBank/DDBJ whole genome shotgun (WGS) entry which is preliminary data.</text>
</comment>
<gene>
    <name evidence="8" type="ORF">LKD42_12985</name>
</gene>
<dbReference type="Pfam" id="PF04277">
    <property type="entry name" value="OAD_gamma"/>
    <property type="match status" value="1"/>
</dbReference>
<evidence type="ECO:0000313" key="8">
    <source>
        <dbReference type="EMBL" id="MCC2150142.1"/>
    </source>
</evidence>
<comment type="subcellular location">
    <subcellularLocation>
        <location evidence="1">Cell membrane</location>
    </subcellularLocation>
</comment>
<dbReference type="Proteomes" id="UP001299235">
    <property type="component" value="Unassembled WGS sequence"/>
</dbReference>
<proteinExistence type="predicted"/>
<evidence type="ECO:0000256" key="3">
    <source>
        <dbReference type="ARBA" id="ARBA00022692"/>
    </source>
</evidence>
<feature type="signal peptide" evidence="7">
    <location>
        <begin position="1"/>
        <end position="27"/>
    </location>
</feature>
<keyword evidence="4 6" id="KW-1133">Transmembrane helix</keyword>
<evidence type="ECO:0000313" key="9">
    <source>
        <dbReference type="Proteomes" id="UP001299235"/>
    </source>
</evidence>
<sequence>MNRKLKSLLAMICVLALTFTMSVCAFAADEVTDDEVANYKSAAETLISQIAGFSDEEIETYLAQNDAFTTATMESWKGVKDELGAYSSIVSQDVEKDGDVVTISTVAQFEKAKADVVLMLDLGQQMYTSMTYSVQYSLAANMQRAGMNTLMGIGIVFLMLVFLSFVIGLFKYIEKFQNVGKKKAAEEAPKAEEAPAPAIAQSEAADEDFADDLELVAVISAAIAAYENTSGDSFVVRSIKKSNKWHRA</sequence>
<keyword evidence="5 6" id="KW-0472">Membrane</keyword>
<dbReference type="NCBIfam" id="TIGR01195">
    <property type="entry name" value="oadG_fam"/>
    <property type="match status" value="1"/>
</dbReference>
<keyword evidence="2" id="KW-1003">Cell membrane</keyword>
<feature type="transmembrane region" description="Helical" evidence="6">
    <location>
        <begin position="150"/>
        <end position="173"/>
    </location>
</feature>
<organism evidence="8 9">
    <name type="scientific">Hominisplanchenecus faecis</name>
    <dbReference type="NCBI Taxonomy" id="2885351"/>
    <lineage>
        <taxon>Bacteria</taxon>
        <taxon>Bacillati</taxon>
        <taxon>Bacillota</taxon>
        <taxon>Clostridia</taxon>
        <taxon>Lachnospirales</taxon>
        <taxon>Lachnospiraceae</taxon>
        <taxon>Hominisplanchenecus</taxon>
    </lineage>
</organism>
<keyword evidence="9" id="KW-1185">Reference proteome</keyword>
<accession>A0ABS8EYK0</accession>
<reference evidence="8 9" key="1">
    <citation type="submission" date="2021-10" db="EMBL/GenBank/DDBJ databases">
        <title>Anaerobic single-cell dispensing facilitates the cultivation of human gut bacteria.</title>
        <authorList>
            <person name="Afrizal A."/>
        </authorList>
    </citation>
    <scope>NUCLEOTIDE SEQUENCE [LARGE SCALE GENOMIC DNA]</scope>
    <source>
        <strain evidence="8 9">CLA-AA-H246</strain>
    </source>
</reference>
<dbReference type="RefSeq" id="WP_248835971.1">
    <property type="nucleotide sequence ID" value="NZ_JAJEQE010000058.1"/>
</dbReference>
<feature type="chain" id="PRO_5046740319" evidence="7">
    <location>
        <begin position="28"/>
        <end position="248"/>
    </location>
</feature>
<evidence type="ECO:0000256" key="6">
    <source>
        <dbReference type="SAM" id="Phobius"/>
    </source>
</evidence>
<name>A0ABS8EYK0_9FIRM</name>
<evidence type="ECO:0000256" key="2">
    <source>
        <dbReference type="ARBA" id="ARBA00022475"/>
    </source>
</evidence>
<dbReference type="EMBL" id="JAJEQE010000058">
    <property type="protein sequence ID" value="MCC2150142.1"/>
    <property type="molecule type" value="Genomic_DNA"/>
</dbReference>
<evidence type="ECO:0000256" key="4">
    <source>
        <dbReference type="ARBA" id="ARBA00022989"/>
    </source>
</evidence>
<evidence type="ECO:0000256" key="5">
    <source>
        <dbReference type="ARBA" id="ARBA00023136"/>
    </source>
</evidence>
<evidence type="ECO:0000256" key="7">
    <source>
        <dbReference type="SAM" id="SignalP"/>
    </source>
</evidence>
<evidence type="ECO:0000256" key="1">
    <source>
        <dbReference type="ARBA" id="ARBA00004236"/>
    </source>
</evidence>
<dbReference type="InterPro" id="IPR005899">
    <property type="entry name" value="Na_pump_deCOase"/>
</dbReference>
<keyword evidence="3 6" id="KW-0812">Transmembrane</keyword>
<protein>
    <submittedName>
        <fullName evidence="8">OadG family protein</fullName>
    </submittedName>
</protein>